<name>A0AAD5RBH0_PARTN</name>
<organism evidence="1 2">
    <name type="scientific">Parelaphostrongylus tenuis</name>
    <name type="common">Meningeal worm</name>
    <dbReference type="NCBI Taxonomy" id="148309"/>
    <lineage>
        <taxon>Eukaryota</taxon>
        <taxon>Metazoa</taxon>
        <taxon>Ecdysozoa</taxon>
        <taxon>Nematoda</taxon>
        <taxon>Chromadorea</taxon>
        <taxon>Rhabditida</taxon>
        <taxon>Rhabditina</taxon>
        <taxon>Rhabditomorpha</taxon>
        <taxon>Strongyloidea</taxon>
        <taxon>Metastrongylidae</taxon>
        <taxon>Parelaphostrongylus</taxon>
    </lineage>
</organism>
<gene>
    <name evidence="1" type="ORF">KIN20_035644</name>
</gene>
<protein>
    <submittedName>
        <fullName evidence="1">Uncharacterized protein</fullName>
    </submittedName>
</protein>
<reference evidence="1" key="1">
    <citation type="submission" date="2021-06" db="EMBL/GenBank/DDBJ databases">
        <title>Parelaphostrongylus tenuis whole genome reference sequence.</title>
        <authorList>
            <person name="Garwood T.J."/>
            <person name="Larsen P.A."/>
            <person name="Fountain-Jones N.M."/>
            <person name="Garbe J.R."/>
            <person name="Macchietto M.G."/>
            <person name="Kania S.A."/>
            <person name="Gerhold R.W."/>
            <person name="Richards J.E."/>
            <person name="Wolf T.M."/>
        </authorList>
    </citation>
    <scope>NUCLEOTIDE SEQUENCE</scope>
    <source>
        <strain evidence="1">MNPRO001-30</strain>
        <tissue evidence="1">Meninges</tissue>
    </source>
</reference>
<evidence type="ECO:0000313" key="1">
    <source>
        <dbReference type="EMBL" id="KAJ1373285.1"/>
    </source>
</evidence>
<sequence>MKAKARKGVDVLSNSSKIVELRKEVVKVTDALRVEREVTLWDMNEATKSDYCSQKQVGLVEMVIIGNCSAETETRKTLQDDHIETHGLQWNGQSERLTKFIMAKTIQGNSHFHKLHSQQWA</sequence>
<evidence type="ECO:0000313" key="2">
    <source>
        <dbReference type="Proteomes" id="UP001196413"/>
    </source>
</evidence>
<comment type="caution">
    <text evidence="1">The sequence shown here is derived from an EMBL/GenBank/DDBJ whole genome shotgun (WGS) entry which is preliminary data.</text>
</comment>
<dbReference type="Proteomes" id="UP001196413">
    <property type="component" value="Unassembled WGS sequence"/>
</dbReference>
<proteinExistence type="predicted"/>
<accession>A0AAD5RBH0</accession>
<dbReference type="AlphaFoldDB" id="A0AAD5RBH0"/>
<keyword evidence="2" id="KW-1185">Reference proteome</keyword>
<dbReference type="EMBL" id="JAHQIW010007251">
    <property type="protein sequence ID" value="KAJ1373285.1"/>
    <property type="molecule type" value="Genomic_DNA"/>
</dbReference>